<gene>
    <name evidence="2" type="ORF">GTP69_03455</name>
</gene>
<sequence length="109" mass="12729">MSLNEMLTTWPHERLVKELAQQAKENATLRERVARLECEAFWLKVTAARLDAWRTPARERALFEVAARDIGWPDRAFTVDGAGNYLTRYTNYSWQLWQKCAALAKEMKP</sequence>
<comment type="caution">
    <text evidence="2">The sequence shown here is derived from an EMBL/GenBank/DDBJ whole genome shotgun (WGS) entry which is preliminary data.</text>
</comment>
<dbReference type="EMBL" id="WWCT01000002">
    <property type="protein sequence ID" value="MYN25455.1"/>
    <property type="molecule type" value="Genomic_DNA"/>
</dbReference>
<reference evidence="2 3" key="1">
    <citation type="submission" date="2019-12" db="EMBL/GenBank/DDBJ databases">
        <title>Novel species isolated from a subtropical stream in China.</title>
        <authorList>
            <person name="Lu H."/>
        </authorList>
    </citation>
    <scope>NUCLEOTIDE SEQUENCE [LARGE SCALE GENOMIC DNA]</scope>
    <source>
        <strain evidence="2 3">CY42W</strain>
    </source>
</reference>
<proteinExistence type="predicted"/>
<protein>
    <submittedName>
        <fullName evidence="2">Uncharacterized protein</fullName>
    </submittedName>
</protein>
<feature type="coiled-coil region" evidence="1">
    <location>
        <begin position="12"/>
        <end position="39"/>
    </location>
</feature>
<evidence type="ECO:0000313" key="3">
    <source>
        <dbReference type="Proteomes" id="UP000642144"/>
    </source>
</evidence>
<name>A0ABW9VV23_9BURK</name>
<keyword evidence="1" id="KW-0175">Coiled coil</keyword>
<dbReference type="Proteomes" id="UP000642144">
    <property type="component" value="Unassembled WGS sequence"/>
</dbReference>
<dbReference type="RefSeq" id="WP_161053576.1">
    <property type="nucleotide sequence ID" value="NZ_WWCT01000002.1"/>
</dbReference>
<evidence type="ECO:0000256" key="1">
    <source>
        <dbReference type="SAM" id="Coils"/>
    </source>
</evidence>
<accession>A0ABW9VV23</accession>
<organism evidence="2 3">
    <name type="scientific">Duganella levis</name>
    <dbReference type="NCBI Taxonomy" id="2692169"/>
    <lineage>
        <taxon>Bacteria</taxon>
        <taxon>Pseudomonadati</taxon>
        <taxon>Pseudomonadota</taxon>
        <taxon>Betaproteobacteria</taxon>
        <taxon>Burkholderiales</taxon>
        <taxon>Oxalobacteraceae</taxon>
        <taxon>Telluria group</taxon>
        <taxon>Duganella</taxon>
    </lineage>
</organism>
<keyword evidence="3" id="KW-1185">Reference proteome</keyword>
<evidence type="ECO:0000313" key="2">
    <source>
        <dbReference type="EMBL" id="MYN25455.1"/>
    </source>
</evidence>